<evidence type="ECO:0000313" key="3">
    <source>
        <dbReference type="EMBL" id="MBR7825762.1"/>
    </source>
</evidence>
<dbReference type="SMART" id="SM01067">
    <property type="entry name" value="CBM_3"/>
    <property type="match status" value="1"/>
</dbReference>
<dbReference type="GO" id="GO:0030248">
    <property type="term" value="F:cellulose binding"/>
    <property type="evidence" value="ECO:0007669"/>
    <property type="project" value="InterPro"/>
</dbReference>
<accession>A0A941IHI6</accession>
<keyword evidence="1" id="KW-0812">Transmembrane</keyword>
<dbReference type="GO" id="GO:0005975">
    <property type="term" value="P:carbohydrate metabolic process"/>
    <property type="evidence" value="ECO:0007669"/>
    <property type="project" value="InterPro"/>
</dbReference>
<dbReference type="InterPro" id="IPR008965">
    <property type="entry name" value="CBM2/CBM3_carb-bd_dom_sf"/>
</dbReference>
<keyword evidence="4" id="KW-1185">Reference proteome</keyword>
<reference evidence="3" key="1">
    <citation type="submission" date="2021-04" db="EMBL/GenBank/DDBJ databases">
        <title>Genome based classification of Actinospica acidithermotolerans sp. nov., an actinobacterium isolated from an Indonesian hot spring.</title>
        <authorList>
            <person name="Kusuma A.B."/>
            <person name="Putra K.E."/>
            <person name="Nafisah S."/>
            <person name="Loh J."/>
            <person name="Nouioui I."/>
            <person name="Goodfellow M."/>
        </authorList>
    </citation>
    <scope>NUCLEOTIDE SEQUENCE</scope>
    <source>
        <strain evidence="3">MGRD01-02</strain>
    </source>
</reference>
<dbReference type="RefSeq" id="WP_212516914.1">
    <property type="nucleotide sequence ID" value="NZ_JAGSOH010000008.1"/>
</dbReference>
<sequence length="506" mass="53681">MGSAQGRRRTQKDSRLATALRATVFFALVAGVVIASKPLWGGHAGQSKSTAKSAAGATQTSTSAQKTLFVRYRSGTTGSSTSSVQPWLQIVNVSQQNVDLSKVTLRYYFKQNGSQAYAANCIYAAFGCSQVTEHVVALPTAATGADHYLEVSFAEGAGVLKPAANSGAIELQLYEPGGGSIAQSADYSYNGAQATSYRPNTHVAAYIGGTLVWGVVPSGSSAQAPSASTQAVAAGTYFDDFHYSGADDPALSKHGWVVRTSSGGPGVLSTWKASGVTFPAASGADGGEVLDLSATTDGTKSGTTQSEIDSLNVPFFTGTYAARIHFTDSPTSGTNGDPINEDFYMISPRNANYSELDAEYQPNGGWGAPGPRLDTTSWYSVYNCNNVTTSQSVVGCDRETKENTISLNGWHTLVITAVNGVVTYSIDGNVLFTTSGKYYPRESMSADFNSWFVDLKEPISGTRKWDTQVNWFYYNSQQSMSLAQVQQTVSNLYASGTNFVDTMSTK</sequence>
<keyword evidence="1" id="KW-0472">Membrane</keyword>
<name>A0A941IHI6_9ACTN</name>
<dbReference type="SUPFAM" id="SSF49899">
    <property type="entry name" value="Concanavalin A-like lectins/glucanases"/>
    <property type="match status" value="1"/>
</dbReference>
<dbReference type="Pfam" id="PF00942">
    <property type="entry name" value="CBM_3"/>
    <property type="match status" value="1"/>
</dbReference>
<dbReference type="Proteomes" id="UP000676325">
    <property type="component" value="Unassembled WGS sequence"/>
</dbReference>
<dbReference type="InterPro" id="IPR001956">
    <property type="entry name" value="CBM3"/>
</dbReference>
<dbReference type="EMBL" id="JAGSOH010000008">
    <property type="protein sequence ID" value="MBR7825762.1"/>
    <property type="molecule type" value="Genomic_DNA"/>
</dbReference>
<dbReference type="AlphaFoldDB" id="A0A941IHI6"/>
<dbReference type="Gene3D" id="2.60.40.710">
    <property type="entry name" value="Endoglucanase-like"/>
    <property type="match status" value="1"/>
</dbReference>
<protein>
    <recommendedName>
        <fullName evidence="2">CBM3 domain-containing protein</fullName>
    </recommendedName>
</protein>
<keyword evidence="1" id="KW-1133">Transmembrane helix</keyword>
<comment type="caution">
    <text evidence="3">The sequence shown here is derived from an EMBL/GenBank/DDBJ whole genome shotgun (WGS) entry which is preliminary data.</text>
</comment>
<evidence type="ECO:0000256" key="1">
    <source>
        <dbReference type="SAM" id="Phobius"/>
    </source>
</evidence>
<dbReference type="PROSITE" id="PS51172">
    <property type="entry name" value="CBM3"/>
    <property type="match status" value="1"/>
</dbReference>
<proteinExistence type="predicted"/>
<gene>
    <name evidence="3" type="ORF">KDK95_05540</name>
</gene>
<organism evidence="3 4">
    <name type="scientific">Actinospica acidithermotolerans</name>
    <dbReference type="NCBI Taxonomy" id="2828514"/>
    <lineage>
        <taxon>Bacteria</taxon>
        <taxon>Bacillati</taxon>
        <taxon>Actinomycetota</taxon>
        <taxon>Actinomycetes</taxon>
        <taxon>Catenulisporales</taxon>
        <taxon>Actinospicaceae</taxon>
        <taxon>Actinospica</taxon>
    </lineage>
</organism>
<dbReference type="CDD" id="cd00413">
    <property type="entry name" value="Glyco_hydrolase_16"/>
    <property type="match status" value="1"/>
</dbReference>
<dbReference type="SUPFAM" id="SSF49384">
    <property type="entry name" value="Carbohydrate-binding domain"/>
    <property type="match status" value="1"/>
</dbReference>
<dbReference type="InterPro" id="IPR036966">
    <property type="entry name" value="CBM3_sf"/>
</dbReference>
<evidence type="ECO:0000313" key="4">
    <source>
        <dbReference type="Proteomes" id="UP000676325"/>
    </source>
</evidence>
<dbReference type="InterPro" id="IPR013320">
    <property type="entry name" value="ConA-like_dom_sf"/>
</dbReference>
<feature type="transmembrane region" description="Helical" evidence="1">
    <location>
        <begin position="20"/>
        <end position="40"/>
    </location>
</feature>
<evidence type="ECO:0000259" key="2">
    <source>
        <dbReference type="PROSITE" id="PS51172"/>
    </source>
</evidence>
<feature type="domain" description="CBM3" evidence="2">
    <location>
        <begin position="64"/>
        <end position="218"/>
    </location>
</feature>